<keyword evidence="4" id="KW-0456">Lyase</keyword>
<dbReference type="GO" id="GO:0010333">
    <property type="term" value="F:terpene synthase activity"/>
    <property type="evidence" value="ECO:0007669"/>
    <property type="project" value="InterPro"/>
</dbReference>
<evidence type="ECO:0000256" key="2">
    <source>
        <dbReference type="ARBA" id="ARBA00006333"/>
    </source>
</evidence>
<dbReference type="PANTHER" id="PTHR35201">
    <property type="entry name" value="TERPENE SYNTHASE"/>
    <property type="match status" value="1"/>
</dbReference>
<dbReference type="PANTHER" id="PTHR35201:SF4">
    <property type="entry name" value="BETA-PINACENE SYNTHASE-RELATED"/>
    <property type="match status" value="1"/>
</dbReference>
<comment type="similarity">
    <text evidence="2 4">Belongs to the terpene synthase family.</text>
</comment>
<protein>
    <recommendedName>
        <fullName evidence="4">Terpene synthase</fullName>
        <ecNumber evidence="4">4.2.3.-</ecNumber>
    </recommendedName>
</protein>
<reference evidence="5" key="1">
    <citation type="submission" date="2022-11" db="EMBL/GenBank/DDBJ databases">
        <authorList>
            <person name="Petersen C."/>
        </authorList>
    </citation>
    <scope>NUCLEOTIDE SEQUENCE</scope>
    <source>
        <strain evidence="5">IBT 30069</strain>
    </source>
</reference>
<proteinExistence type="inferred from homology"/>
<name>A0A9W9ETI0_9EURO</name>
<dbReference type="SUPFAM" id="SSF48576">
    <property type="entry name" value="Terpenoid synthases"/>
    <property type="match status" value="1"/>
</dbReference>
<dbReference type="SFLD" id="SFLDG01020">
    <property type="entry name" value="Terpene_Cyclase_Like_2"/>
    <property type="match status" value="1"/>
</dbReference>
<evidence type="ECO:0000256" key="3">
    <source>
        <dbReference type="ARBA" id="ARBA00022842"/>
    </source>
</evidence>
<evidence type="ECO:0000256" key="4">
    <source>
        <dbReference type="RuleBase" id="RU366034"/>
    </source>
</evidence>
<accession>A0A9W9ETI0</accession>
<evidence type="ECO:0000256" key="1">
    <source>
        <dbReference type="ARBA" id="ARBA00001946"/>
    </source>
</evidence>
<dbReference type="GO" id="GO:0046872">
    <property type="term" value="F:metal ion binding"/>
    <property type="evidence" value="ECO:0007669"/>
    <property type="project" value="UniProtKB-KW"/>
</dbReference>
<dbReference type="AlphaFoldDB" id="A0A9W9ETI0"/>
<keyword evidence="3 4" id="KW-0460">Magnesium</keyword>
<dbReference type="Gene3D" id="1.10.600.10">
    <property type="entry name" value="Farnesyl Diphosphate Synthase"/>
    <property type="match status" value="1"/>
</dbReference>
<sequence>MQKSGSLAFRLPPPVNLISWREHPKAKEIKERSDSWSRRSLTSILPADAVETYLQTDASWWTCLSYPSADEEKLLLIHKLSQYLFLLDDIISYPDGPLHQSNSPREVFNGLKDVLRDRRSTEPPPSVLPFIELWDQMAPDMTPGVKERFIVSLEDILNGFEREAVIRARGQWDDEQYFEIRRQTAAITTCLVFIEYGRMIDLSDILATQPSLQKALDLAEEHLILYNEILSFRKEYFSGDKMGLVTMWAGEDLDKLQYAVDKIHGMAIKAERDFVDLRDNILATEWGKRDDVRAYLEEVGCLMVGTLHYQYISPRYHGIGHVWNGSTSGTLTLTPELTIFPPVNGQLVAS</sequence>
<evidence type="ECO:0000313" key="5">
    <source>
        <dbReference type="EMBL" id="KAJ5087651.1"/>
    </source>
</evidence>
<dbReference type="EC" id="4.2.3.-" evidence="4"/>
<dbReference type="InterPro" id="IPR034686">
    <property type="entry name" value="Terpene_cyclase-like_2"/>
</dbReference>
<dbReference type="OrthoDB" id="2861623at2759"/>
<gene>
    <name evidence="5" type="ORF">N7456_011267</name>
</gene>
<dbReference type="SFLD" id="SFLDS00005">
    <property type="entry name" value="Isoprenoid_Synthase_Type_I"/>
    <property type="match status" value="1"/>
</dbReference>
<dbReference type="InterPro" id="IPR008949">
    <property type="entry name" value="Isoprenoid_synthase_dom_sf"/>
</dbReference>
<comment type="cofactor">
    <cofactor evidence="1 4">
        <name>Mg(2+)</name>
        <dbReference type="ChEBI" id="CHEBI:18420"/>
    </cofactor>
</comment>
<dbReference type="EMBL" id="JAPQKH010000007">
    <property type="protein sequence ID" value="KAJ5087651.1"/>
    <property type="molecule type" value="Genomic_DNA"/>
</dbReference>
<keyword evidence="6" id="KW-1185">Reference proteome</keyword>
<evidence type="ECO:0000313" key="6">
    <source>
        <dbReference type="Proteomes" id="UP001149165"/>
    </source>
</evidence>
<dbReference type="Pfam" id="PF19086">
    <property type="entry name" value="Terpene_syn_C_2"/>
    <property type="match status" value="1"/>
</dbReference>
<dbReference type="Proteomes" id="UP001149165">
    <property type="component" value="Unassembled WGS sequence"/>
</dbReference>
<keyword evidence="4" id="KW-0479">Metal-binding</keyword>
<comment type="caution">
    <text evidence="5">The sequence shown here is derived from an EMBL/GenBank/DDBJ whole genome shotgun (WGS) entry which is preliminary data.</text>
</comment>
<reference evidence="5" key="2">
    <citation type="journal article" date="2023" name="IMA Fungus">
        <title>Comparative genomic study of the Penicillium genus elucidates a diverse pangenome and 15 lateral gene transfer events.</title>
        <authorList>
            <person name="Petersen C."/>
            <person name="Sorensen T."/>
            <person name="Nielsen M.R."/>
            <person name="Sondergaard T.E."/>
            <person name="Sorensen J.L."/>
            <person name="Fitzpatrick D.A."/>
            <person name="Frisvad J.C."/>
            <person name="Nielsen K.L."/>
        </authorList>
    </citation>
    <scope>NUCLEOTIDE SEQUENCE</scope>
    <source>
        <strain evidence="5">IBT 30069</strain>
    </source>
</reference>
<organism evidence="5 6">
    <name type="scientific">Penicillium angulare</name>
    <dbReference type="NCBI Taxonomy" id="116970"/>
    <lineage>
        <taxon>Eukaryota</taxon>
        <taxon>Fungi</taxon>
        <taxon>Dikarya</taxon>
        <taxon>Ascomycota</taxon>
        <taxon>Pezizomycotina</taxon>
        <taxon>Eurotiomycetes</taxon>
        <taxon>Eurotiomycetidae</taxon>
        <taxon>Eurotiales</taxon>
        <taxon>Aspergillaceae</taxon>
        <taxon>Penicillium</taxon>
    </lineage>
</organism>
<dbReference type="GO" id="GO:0008299">
    <property type="term" value="P:isoprenoid biosynthetic process"/>
    <property type="evidence" value="ECO:0007669"/>
    <property type="project" value="UniProtKB-ARBA"/>
</dbReference>